<feature type="transmembrane region" description="Helical" evidence="6">
    <location>
        <begin position="165"/>
        <end position="187"/>
    </location>
</feature>
<feature type="transmembrane region" description="Helical" evidence="6">
    <location>
        <begin position="346"/>
        <end position="365"/>
    </location>
</feature>
<gene>
    <name evidence="8" type="ORF">HK097_001683</name>
</gene>
<evidence type="ECO:0000256" key="5">
    <source>
        <dbReference type="ARBA" id="ARBA00023136"/>
    </source>
</evidence>
<keyword evidence="5 6" id="KW-0472">Membrane</keyword>
<comment type="caution">
    <text evidence="8">The sequence shown here is derived from an EMBL/GenBank/DDBJ whole genome shotgun (WGS) entry which is preliminary data.</text>
</comment>
<evidence type="ECO:0000313" key="8">
    <source>
        <dbReference type="EMBL" id="KAJ3043723.1"/>
    </source>
</evidence>
<feature type="transmembrane region" description="Helical" evidence="6">
    <location>
        <begin position="142"/>
        <end position="159"/>
    </location>
</feature>
<dbReference type="InterPro" id="IPR051717">
    <property type="entry name" value="MFS_MFSD6"/>
</dbReference>
<dbReference type="InterPro" id="IPR024989">
    <property type="entry name" value="MFS_assoc_dom"/>
</dbReference>
<keyword evidence="9" id="KW-1185">Reference proteome</keyword>
<accession>A0AAD5X168</accession>
<sequence>MSGSPPPPNSFHIPKLLYFTLFLAFCSSPALLPILYRQAGLSTQEIGILSSISPWISMIAAPCWTYLADKKNKPLSVLVGTVIGTAAVQWGLVWASEGWGFWALVGMVMVGAIVGAPTGAVLDGIVLRVLGDRKNLYGRQRLWGAISCGLSTFLAGAAVSETGTMYSAFLLHSTFTIIFLIVLAFCWRPLKSSISPPSSAPPSKLITSKSQPLLEKQKSASLTSSEKTLQPHRHHNHTSRISQFMETYEWLFRKEVGAFFLSMAAMGASFAVVGSFLFIYMIEDLGATPLLRGLSGPFDVALELPFFFYGNEVLAKVGIRKSIILAHIAQIIRLLCYTLIPAGEGAWSVLAVELLHGFAFTILWTSAQSYLSQIAPQHQDITAQGILSAIYSGLGSGLGGIGGGMIHKRKGALAAFRVMAGMLMGSLVVFVAVGPRSGG</sequence>
<reference evidence="8" key="1">
    <citation type="submission" date="2020-05" db="EMBL/GenBank/DDBJ databases">
        <title>Phylogenomic resolution of chytrid fungi.</title>
        <authorList>
            <person name="Stajich J.E."/>
            <person name="Amses K."/>
            <person name="Simmons R."/>
            <person name="Seto K."/>
            <person name="Myers J."/>
            <person name="Bonds A."/>
            <person name="Quandt C.A."/>
            <person name="Barry K."/>
            <person name="Liu P."/>
            <person name="Grigoriev I."/>
            <person name="Longcore J.E."/>
            <person name="James T.Y."/>
        </authorList>
    </citation>
    <scope>NUCLEOTIDE SEQUENCE</scope>
    <source>
        <strain evidence="8">JEL0318</strain>
    </source>
</reference>
<dbReference type="GO" id="GO:0016020">
    <property type="term" value="C:membrane"/>
    <property type="evidence" value="ECO:0007669"/>
    <property type="project" value="UniProtKB-SubCell"/>
</dbReference>
<dbReference type="SUPFAM" id="SSF103473">
    <property type="entry name" value="MFS general substrate transporter"/>
    <property type="match status" value="1"/>
</dbReference>
<feature type="transmembrane region" description="Helical" evidence="6">
    <location>
        <begin position="386"/>
        <end position="406"/>
    </location>
</feature>
<dbReference type="EMBL" id="JADGJD010001340">
    <property type="protein sequence ID" value="KAJ3043723.1"/>
    <property type="molecule type" value="Genomic_DNA"/>
</dbReference>
<feature type="non-terminal residue" evidence="8">
    <location>
        <position position="1"/>
    </location>
</feature>
<feature type="transmembrane region" description="Helical" evidence="6">
    <location>
        <begin position="75"/>
        <end position="95"/>
    </location>
</feature>
<feature type="transmembrane region" description="Helical" evidence="6">
    <location>
        <begin position="48"/>
        <end position="68"/>
    </location>
</feature>
<keyword evidence="3 6" id="KW-0812">Transmembrane</keyword>
<feature type="transmembrane region" description="Helical" evidence="6">
    <location>
        <begin position="16"/>
        <end position="36"/>
    </location>
</feature>
<dbReference type="InterPro" id="IPR036259">
    <property type="entry name" value="MFS_trans_sf"/>
</dbReference>
<keyword evidence="4 6" id="KW-1133">Transmembrane helix</keyword>
<feature type="domain" description="Major facilitator superfamily associated" evidence="7">
    <location>
        <begin position="15"/>
        <end position="418"/>
    </location>
</feature>
<protein>
    <recommendedName>
        <fullName evidence="7">Major facilitator superfamily associated domain-containing protein</fullName>
    </recommendedName>
</protein>
<feature type="transmembrane region" description="Helical" evidence="6">
    <location>
        <begin position="323"/>
        <end position="340"/>
    </location>
</feature>
<evidence type="ECO:0000313" key="9">
    <source>
        <dbReference type="Proteomes" id="UP001212841"/>
    </source>
</evidence>
<comment type="subcellular location">
    <subcellularLocation>
        <location evidence="1">Membrane</location>
        <topology evidence="1">Multi-pass membrane protein</topology>
    </subcellularLocation>
</comment>
<evidence type="ECO:0000256" key="2">
    <source>
        <dbReference type="ARBA" id="ARBA00005241"/>
    </source>
</evidence>
<comment type="similarity">
    <text evidence="2">Belongs to the major facilitator superfamily. MFSD6 family.</text>
</comment>
<evidence type="ECO:0000256" key="1">
    <source>
        <dbReference type="ARBA" id="ARBA00004141"/>
    </source>
</evidence>
<dbReference type="Proteomes" id="UP001212841">
    <property type="component" value="Unassembled WGS sequence"/>
</dbReference>
<feature type="transmembrane region" description="Helical" evidence="6">
    <location>
        <begin position="258"/>
        <end position="282"/>
    </location>
</feature>
<proteinExistence type="inferred from homology"/>
<dbReference type="PANTHER" id="PTHR16172:SF41">
    <property type="entry name" value="MAJOR FACILITATOR SUPERFAMILY DOMAIN-CONTAINING PROTEIN 6-LIKE"/>
    <property type="match status" value="1"/>
</dbReference>
<evidence type="ECO:0000259" key="7">
    <source>
        <dbReference type="Pfam" id="PF12832"/>
    </source>
</evidence>
<name>A0AAD5X168_9FUNG</name>
<dbReference type="Pfam" id="PF12832">
    <property type="entry name" value="MFS_1_like"/>
    <property type="match status" value="1"/>
</dbReference>
<evidence type="ECO:0000256" key="4">
    <source>
        <dbReference type="ARBA" id="ARBA00022989"/>
    </source>
</evidence>
<organism evidence="8 9">
    <name type="scientific">Rhizophlyctis rosea</name>
    <dbReference type="NCBI Taxonomy" id="64517"/>
    <lineage>
        <taxon>Eukaryota</taxon>
        <taxon>Fungi</taxon>
        <taxon>Fungi incertae sedis</taxon>
        <taxon>Chytridiomycota</taxon>
        <taxon>Chytridiomycota incertae sedis</taxon>
        <taxon>Chytridiomycetes</taxon>
        <taxon>Rhizophlyctidales</taxon>
        <taxon>Rhizophlyctidaceae</taxon>
        <taxon>Rhizophlyctis</taxon>
    </lineage>
</organism>
<dbReference type="PANTHER" id="PTHR16172">
    <property type="entry name" value="MAJOR FACILITATOR SUPERFAMILY DOMAIN-CONTAINING PROTEIN 6-LIKE"/>
    <property type="match status" value="1"/>
</dbReference>
<evidence type="ECO:0000256" key="3">
    <source>
        <dbReference type="ARBA" id="ARBA00022692"/>
    </source>
</evidence>
<dbReference type="Gene3D" id="1.20.1250.20">
    <property type="entry name" value="MFS general substrate transporter like domains"/>
    <property type="match status" value="2"/>
</dbReference>
<feature type="transmembrane region" description="Helical" evidence="6">
    <location>
        <begin position="412"/>
        <end position="433"/>
    </location>
</feature>
<dbReference type="AlphaFoldDB" id="A0AAD5X168"/>
<feature type="transmembrane region" description="Helical" evidence="6">
    <location>
        <begin position="101"/>
        <end position="130"/>
    </location>
</feature>
<evidence type="ECO:0000256" key="6">
    <source>
        <dbReference type="SAM" id="Phobius"/>
    </source>
</evidence>